<dbReference type="InterPro" id="IPR016072">
    <property type="entry name" value="Skp1_comp_dimer"/>
</dbReference>
<comment type="similarity">
    <text evidence="2 4">Belongs to the SKP1 family.</text>
</comment>
<dbReference type="CDD" id="cd18322">
    <property type="entry name" value="BTB_POZ_SKP1"/>
    <property type="match status" value="1"/>
</dbReference>
<reference evidence="8" key="1">
    <citation type="submission" date="2022-08" db="EMBL/GenBank/DDBJ databases">
        <authorList>
            <person name="Marques A."/>
        </authorList>
    </citation>
    <scope>NUCLEOTIDE SEQUENCE</scope>
    <source>
        <strain evidence="8">RhyPub2mFocal</strain>
        <tissue evidence="8">Leaves</tissue>
    </source>
</reference>
<dbReference type="SUPFAM" id="SSF81382">
    <property type="entry name" value="Skp1 dimerisation domain-like"/>
    <property type="match status" value="1"/>
</dbReference>
<evidence type="ECO:0000259" key="6">
    <source>
        <dbReference type="Pfam" id="PF01466"/>
    </source>
</evidence>
<dbReference type="EMBL" id="JAMFTS010000005">
    <property type="protein sequence ID" value="KAJ4753097.1"/>
    <property type="molecule type" value="Genomic_DNA"/>
</dbReference>
<dbReference type="SMART" id="SM00512">
    <property type="entry name" value="Skp1"/>
    <property type="match status" value="1"/>
</dbReference>
<accession>A0AAV8CBE5</accession>
<keyword evidence="9" id="KW-1185">Reference proteome</keyword>
<dbReference type="InterPro" id="IPR016073">
    <property type="entry name" value="Skp1_comp_POZ"/>
</dbReference>
<sequence length="188" mass="21293">MAANKMITLRSSEGDEFVVAEEVAKMSVTISHMIEDDCVNNITLPLNNVSSKSLSLVINYCNKHVPEAKPAEGSTAMEAEKEMETWDKEFVNVDDDTLFDLILAANYLSIQGLLDLTSKKLTDQIAGKTPDQIRKMYKIKNYNPEDETEDHWEDQVREKCKIKNYNPEEEPEVHSENQLAAFSQGMTT</sequence>
<comment type="caution">
    <text evidence="8">The sequence shown here is derived from an EMBL/GenBank/DDBJ whole genome shotgun (WGS) entry which is preliminary data.</text>
</comment>
<gene>
    <name evidence="8" type="ORF">LUZ62_087502</name>
</gene>
<dbReference type="Proteomes" id="UP001140206">
    <property type="component" value="Chromosome 5"/>
</dbReference>
<dbReference type="InterPro" id="IPR011333">
    <property type="entry name" value="SKP1/BTB/POZ_sf"/>
</dbReference>
<evidence type="ECO:0000256" key="5">
    <source>
        <dbReference type="SAM" id="MobiDB-lite"/>
    </source>
</evidence>
<dbReference type="InterPro" id="IPR016897">
    <property type="entry name" value="SKP1"/>
</dbReference>
<evidence type="ECO:0000256" key="1">
    <source>
        <dbReference type="ARBA" id="ARBA00004906"/>
    </source>
</evidence>
<evidence type="ECO:0000256" key="3">
    <source>
        <dbReference type="ARBA" id="ARBA00022786"/>
    </source>
</evidence>
<feature type="compositionally biased region" description="Polar residues" evidence="5">
    <location>
        <begin position="176"/>
        <end position="188"/>
    </location>
</feature>
<dbReference type="GO" id="GO:0016567">
    <property type="term" value="P:protein ubiquitination"/>
    <property type="evidence" value="ECO:0007669"/>
    <property type="project" value="UniProtKB-UniRule"/>
</dbReference>
<keyword evidence="3 4" id="KW-0833">Ubl conjugation pathway</keyword>
<evidence type="ECO:0000256" key="2">
    <source>
        <dbReference type="ARBA" id="ARBA00009993"/>
    </source>
</evidence>
<dbReference type="AlphaFoldDB" id="A0AAV8CBE5"/>
<evidence type="ECO:0000256" key="4">
    <source>
        <dbReference type="PIRNR" id="PIRNR028729"/>
    </source>
</evidence>
<feature type="region of interest" description="Disordered" evidence="5">
    <location>
        <begin position="166"/>
        <end position="188"/>
    </location>
</feature>
<dbReference type="InterPro" id="IPR001232">
    <property type="entry name" value="SKP1-like"/>
</dbReference>
<dbReference type="SUPFAM" id="SSF54695">
    <property type="entry name" value="POZ domain"/>
    <property type="match status" value="1"/>
</dbReference>
<dbReference type="Pfam" id="PF01466">
    <property type="entry name" value="Skp1"/>
    <property type="match status" value="1"/>
</dbReference>
<evidence type="ECO:0000313" key="9">
    <source>
        <dbReference type="Proteomes" id="UP001140206"/>
    </source>
</evidence>
<dbReference type="GO" id="GO:0006511">
    <property type="term" value="P:ubiquitin-dependent protein catabolic process"/>
    <property type="evidence" value="ECO:0007669"/>
    <property type="project" value="InterPro"/>
</dbReference>
<name>A0AAV8CBE5_9POAL</name>
<comment type="pathway">
    <text evidence="1 4">Protein modification; protein ubiquitination.</text>
</comment>
<organism evidence="8 9">
    <name type="scientific">Rhynchospora pubera</name>
    <dbReference type="NCBI Taxonomy" id="906938"/>
    <lineage>
        <taxon>Eukaryota</taxon>
        <taxon>Viridiplantae</taxon>
        <taxon>Streptophyta</taxon>
        <taxon>Embryophyta</taxon>
        <taxon>Tracheophyta</taxon>
        <taxon>Spermatophyta</taxon>
        <taxon>Magnoliopsida</taxon>
        <taxon>Liliopsida</taxon>
        <taxon>Poales</taxon>
        <taxon>Cyperaceae</taxon>
        <taxon>Cyperoideae</taxon>
        <taxon>Rhynchosporeae</taxon>
        <taxon>Rhynchospora</taxon>
    </lineage>
</organism>
<dbReference type="GO" id="GO:0009867">
    <property type="term" value="P:jasmonic acid mediated signaling pathway"/>
    <property type="evidence" value="ECO:0007669"/>
    <property type="project" value="UniProtKB-ARBA"/>
</dbReference>
<evidence type="ECO:0000313" key="8">
    <source>
        <dbReference type="EMBL" id="KAJ4753097.1"/>
    </source>
</evidence>
<proteinExistence type="inferred from homology"/>
<dbReference type="Pfam" id="PF03931">
    <property type="entry name" value="Skp1_POZ"/>
    <property type="match status" value="1"/>
</dbReference>
<evidence type="ECO:0000259" key="7">
    <source>
        <dbReference type="Pfam" id="PF03931"/>
    </source>
</evidence>
<protein>
    <recommendedName>
        <fullName evidence="4">SKP1-like protein</fullName>
    </recommendedName>
</protein>
<feature type="domain" description="SKP1 component dimerisation" evidence="6">
    <location>
        <begin position="111"/>
        <end position="149"/>
    </location>
</feature>
<comment type="subunit">
    <text evidence="4">Part of a SCF (SKP1-cullin-F-box) protein ligase complex.</text>
</comment>
<dbReference type="PIRSF" id="PIRSF028729">
    <property type="entry name" value="E3_ubiquit_lig_SCF_Skp"/>
    <property type="match status" value="1"/>
</dbReference>
<feature type="domain" description="SKP1 component POZ" evidence="7">
    <location>
        <begin position="5"/>
        <end position="65"/>
    </location>
</feature>
<dbReference type="InterPro" id="IPR036296">
    <property type="entry name" value="SKP1-like_dim_sf"/>
</dbReference>
<dbReference type="Gene3D" id="3.30.710.10">
    <property type="entry name" value="Potassium Channel Kv1.1, Chain A"/>
    <property type="match status" value="1"/>
</dbReference>
<dbReference type="PANTHER" id="PTHR11165">
    <property type="entry name" value="SKP1"/>
    <property type="match status" value="1"/>
</dbReference>
<comment type="function">
    <text evidence="4">Involved in ubiquitination and subsequent proteasomal degradation of target proteins. Together with CUL1, RBX1 and a F-box protein, it forms a SCF E3 ubiquitin ligase complex. The functional specificity of this complex depends on the type of F-box protein. In the SCF complex, it serves as an adapter that links the F-box protein to CUL1.</text>
</comment>